<sequence length="227" mass="25227">MKMTDKKIAVAPSLLYKSSRDTFGYPSFLNKVTGKSGLLFALRDGDTHRFGAFMDGQITPPADPTQTNLYKVPVFLYALSGAYDAPTKIEIPKDMQQVEVAGTQGAVTDNKGEPHGNLCIGYGYLWLGFARPGPAADLSRCQQWIDKDHLPEGYKGRQTGQGHGTLAQSMDFTCDEMEIYNIYIYNMAGEERLNRSDSPHRQRPREGGMCIRRAEEHCCSSMDGRSV</sequence>
<dbReference type="Pfam" id="PF07534">
    <property type="entry name" value="TLD"/>
    <property type="match status" value="1"/>
</dbReference>
<keyword evidence="3" id="KW-1185">Reference proteome</keyword>
<dbReference type="InParanoid" id="A0A0G4FQQ7"/>
<name>A0A0G4FQQ7_VITBC</name>
<evidence type="ECO:0000313" key="3">
    <source>
        <dbReference type="Proteomes" id="UP000041254"/>
    </source>
</evidence>
<dbReference type="AlphaFoldDB" id="A0A0G4FQQ7"/>
<dbReference type="Proteomes" id="UP000041254">
    <property type="component" value="Unassembled WGS sequence"/>
</dbReference>
<reference evidence="2 3" key="1">
    <citation type="submission" date="2014-11" db="EMBL/GenBank/DDBJ databases">
        <authorList>
            <person name="Zhu J."/>
            <person name="Qi W."/>
            <person name="Song R."/>
        </authorList>
    </citation>
    <scope>NUCLEOTIDE SEQUENCE [LARGE SCALE GENOMIC DNA]</scope>
</reference>
<accession>A0A0G4FQQ7</accession>
<gene>
    <name evidence="2" type="ORF">Vbra_2535</name>
</gene>
<dbReference type="InterPro" id="IPR006571">
    <property type="entry name" value="TLDc_dom"/>
</dbReference>
<evidence type="ECO:0000259" key="1">
    <source>
        <dbReference type="Pfam" id="PF07534"/>
    </source>
</evidence>
<evidence type="ECO:0000313" key="2">
    <source>
        <dbReference type="EMBL" id="CEM16786.1"/>
    </source>
</evidence>
<feature type="domain" description="TLDc" evidence="1">
    <location>
        <begin position="6"/>
        <end position="182"/>
    </location>
</feature>
<dbReference type="PhylomeDB" id="A0A0G4FQQ7"/>
<organism evidence="2 3">
    <name type="scientific">Vitrella brassicaformis (strain CCMP3155)</name>
    <dbReference type="NCBI Taxonomy" id="1169540"/>
    <lineage>
        <taxon>Eukaryota</taxon>
        <taxon>Sar</taxon>
        <taxon>Alveolata</taxon>
        <taxon>Colpodellida</taxon>
        <taxon>Vitrellaceae</taxon>
        <taxon>Vitrella</taxon>
    </lineage>
</organism>
<protein>
    <recommendedName>
        <fullName evidence="1">TLDc domain-containing protein</fullName>
    </recommendedName>
</protein>
<dbReference type="VEuPathDB" id="CryptoDB:Vbra_2535"/>
<dbReference type="EMBL" id="CDMY01000483">
    <property type="protein sequence ID" value="CEM16786.1"/>
    <property type="molecule type" value="Genomic_DNA"/>
</dbReference>
<proteinExistence type="predicted"/>